<evidence type="ECO:0000313" key="1">
    <source>
        <dbReference type="EMBL" id="KDR84713.1"/>
    </source>
</evidence>
<name>A0A067U058_GALM3</name>
<dbReference type="Proteomes" id="UP000027222">
    <property type="component" value="Unassembled WGS sequence"/>
</dbReference>
<sequence length="163" mass="18060">MPELVPLTNSPSSSYELLEKPTPAQILPCIGTPFATRLMTLLDHDAPAHYIDIIKDATGTGIMGYGPFNLKATWVEEAEEGDDRVGELSHRYRVFLARSTGRDAHEVFRYESHMTRSILSLRPSPPVITTTPSPRHTKTSWVDLQHISKETGGTSAESPYLPS</sequence>
<organism evidence="1 2">
    <name type="scientific">Galerina marginata (strain CBS 339.88)</name>
    <dbReference type="NCBI Taxonomy" id="685588"/>
    <lineage>
        <taxon>Eukaryota</taxon>
        <taxon>Fungi</taxon>
        <taxon>Dikarya</taxon>
        <taxon>Basidiomycota</taxon>
        <taxon>Agaricomycotina</taxon>
        <taxon>Agaricomycetes</taxon>
        <taxon>Agaricomycetidae</taxon>
        <taxon>Agaricales</taxon>
        <taxon>Agaricineae</taxon>
        <taxon>Strophariaceae</taxon>
        <taxon>Galerina</taxon>
    </lineage>
</organism>
<evidence type="ECO:0000313" key="2">
    <source>
        <dbReference type="Proteomes" id="UP000027222"/>
    </source>
</evidence>
<keyword evidence="2" id="KW-1185">Reference proteome</keyword>
<accession>A0A067U058</accession>
<protein>
    <submittedName>
        <fullName evidence="1">Uncharacterized protein</fullName>
    </submittedName>
</protein>
<gene>
    <name evidence="1" type="ORF">GALMADRAFT_131512</name>
</gene>
<dbReference type="HOGENOM" id="CLU_1627152_0_0_1"/>
<dbReference type="AlphaFoldDB" id="A0A067U058"/>
<reference evidence="2" key="1">
    <citation type="journal article" date="2014" name="Proc. Natl. Acad. Sci. U.S.A.">
        <title>Extensive sampling of basidiomycete genomes demonstrates inadequacy of the white-rot/brown-rot paradigm for wood decay fungi.</title>
        <authorList>
            <person name="Riley R."/>
            <person name="Salamov A.A."/>
            <person name="Brown D.W."/>
            <person name="Nagy L.G."/>
            <person name="Floudas D."/>
            <person name="Held B.W."/>
            <person name="Levasseur A."/>
            <person name="Lombard V."/>
            <person name="Morin E."/>
            <person name="Otillar R."/>
            <person name="Lindquist E.A."/>
            <person name="Sun H."/>
            <person name="LaButti K.M."/>
            <person name="Schmutz J."/>
            <person name="Jabbour D."/>
            <person name="Luo H."/>
            <person name="Baker S.E."/>
            <person name="Pisabarro A.G."/>
            <person name="Walton J.D."/>
            <person name="Blanchette R.A."/>
            <person name="Henrissat B."/>
            <person name="Martin F."/>
            <person name="Cullen D."/>
            <person name="Hibbett D.S."/>
            <person name="Grigoriev I.V."/>
        </authorList>
    </citation>
    <scope>NUCLEOTIDE SEQUENCE [LARGE SCALE GENOMIC DNA]</scope>
    <source>
        <strain evidence="2">CBS 339.88</strain>
    </source>
</reference>
<proteinExistence type="predicted"/>
<dbReference type="EMBL" id="KL142367">
    <property type="protein sequence ID" value="KDR84713.1"/>
    <property type="molecule type" value="Genomic_DNA"/>
</dbReference>